<dbReference type="CDD" id="cd14014">
    <property type="entry name" value="STKc_PknB_like"/>
    <property type="match status" value="1"/>
</dbReference>
<dbReference type="PROSITE" id="PS00678">
    <property type="entry name" value="WD_REPEATS_1"/>
    <property type="match status" value="2"/>
</dbReference>
<dbReference type="EMBL" id="JAMQBK010000039">
    <property type="protein sequence ID" value="MCM2371893.1"/>
    <property type="molecule type" value="Genomic_DNA"/>
</dbReference>
<organism evidence="5 6">
    <name type="scientific">Aporhodopirellula aestuarii</name>
    <dbReference type="NCBI Taxonomy" id="2950107"/>
    <lineage>
        <taxon>Bacteria</taxon>
        <taxon>Pseudomonadati</taxon>
        <taxon>Planctomycetota</taxon>
        <taxon>Planctomycetia</taxon>
        <taxon>Pirellulales</taxon>
        <taxon>Pirellulaceae</taxon>
        <taxon>Aporhodopirellula</taxon>
    </lineage>
</organism>
<dbReference type="PANTHER" id="PTHR19879:SF9">
    <property type="entry name" value="TRANSCRIPTION INITIATION FACTOR TFIID SUBUNIT 5"/>
    <property type="match status" value="1"/>
</dbReference>
<dbReference type="Gene3D" id="3.30.200.20">
    <property type="entry name" value="Phosphorylase Kinase, domain 1"/>
    <property type="match status" value="1"/>
</dbReference>
<dbReference type="InterPro" id="IPR015943">
    <property type="entry name" value="WD40/YVTN_repeat-like_dom_sf"/>
</dbReference>
<dbReference type="InterPro" id="IPR011990">
    <property type="entry name" value="TPR-like_helical_dom_sf"/>
</dbReference>
<dbReference type="InterPro" id="IPR008271">
    <property type="entry name" value="Ser/Thr_kinase_AS"/>
</dbReference>
<keyword evidence="5" id="KW-0418">Kinase</keyword>
<dbReference type="InterPro" id="IPR001680">
    <property type="entry name" value="WD40_rpt"/>
</dbReference>
<reference evidence="5 6" key="1">
    <citation type="journal article" date="2022" name="Syst. Appl. Microbiol.">
        <title>Rhodopirellula aestuarii sp. nov., a novel member of the genus Rhodopirellula isolated from brackish sediments collected in the Tagus River estuary, Portugal.</title>
        <authorList>
            <person name="Vitorino I.R."/>
            <person name="Klimek D."/>
            <person name="Calusinska M."/>
            <person name="Lobo-da-Cunha A."/>
            <person name="Vasconcelos V."/>
            <person name="Lage O.M."/>
        </authorList>
    </citation>
    <scope>NUCLEOTIDE SEQUENCE [LARGE SCALE GENOMIC DNA]</scope>
    <source>
        <strain evidence="5 6">ICT_H3.1</strain>
    </source>
</reference>
<keyword evidence="5" id="KW-0808">Transferase</keyword>
<dbReference type="InterPro" id="IPR019775">
    <property type="entry name" value="WD40_repeat_CS"/>
</dbReference>
<dbReference type="InterPro" id="IPR000719">
    <property type="entry name" value="Prot_kinase_dom"/>
</dbReference>
<proteinExistence type="predicted"/>
<dbReference type="Pfam" id="PF00400">
    <property type="entry name" value="WD40"/>
    <property type="match status" value="3"/>
</dbReference>
<dbReference type="RefSeq" id="WP_250929525.1">
    <property type="nucleotide sequence ID" value="NZ_JAMQBK010000039.1"/>
</dbReference>
<feature type="repeat" description="WD" evidence="3">
    <location>
        <begin position="771"/>
        <end position="803"/>
    </location>
</feature>
<keyword evidence="2" id="KW-0677">Repeat</keyword>
<keyword evidence="1 3" id="KW-0853">WD repeat</keyword>
<dbReference type="PROSITE" id="PS50082">
    <property type="entry name" value="WD_REPEATS_2"/>
    <property type="match status" value="3"/>
</dbReference>
<dbReference type="SUPFAM" id="SSF56112">
    <property type="entry name" value="Protein kinase-like (PK-like)"/>
    <property type="match status" value="1"/>
</dbReference>
<protein>
    <submittedName>
        <fullName evidence="5">Protein kinase</fullName>
    </submittedName>
</protein>
<dbReference type="InterPro" id="IPR011047">
    <property type="entry name" value="Quinoprotein_ADH-like_sf"/>
</dbReference>
<evidence type="ECO:0000259" key="4">
    <source>
        <dbReference type="PROSITE" id="PS50011"/>
    </source>
</evidence>
<dbReference type="SUPFAM" id="SSF48452">
    <property type="entry name" value="TPR-like"/>
    <property type="match status" value="1"/>
</dbReference>
<dbReference type="Gene3D" id="1.10.510.10">
    <property type="entry name" value="Transferase(Phosphotransferase) domain 1"/>
    <property type="match status" value="1"/>
</dbReference>
<evidence type="ECO:0000313" key="6">
    <source>
        <dbReference type="Proteomes" id="UP001202961"/>
    </source>
</evidence>
<feature type="repeat" description="WD" evidence="3">
    <location>
        <begin position="631"/>
        <end position="664"/>
    </location>
</feature>
<dbReference type="SMART" id="SM00220">
    <property type="entry name" value="S_TKc"/>
    <property type="match status" value="1"/>
</dbReference>
<name>A0ABT0U4S7_9BACT</name>
<evidence type="ECO:0000256" key="1">
    <source>
        <dbReference type="ARBA" id="ARBA00022574"/>
    </source>
</evidence>
<accession>A0ABT0U4S7</accession>
<dbReference type="PROSITE" id="PS00108">
    <property type="entry name" value="PROTEIN_KINASE_ST"/>
    <property type="match status" value="1"/>
</dbReference>
<feature type="repeat" description="WD" evidence="3">
    <location>
        <begin position="1068"/>
        <end position="1109"/>
    </location>
</feature>
<dbReference type="Gene3D" id="2.130.10.10">
    <property type="entry name" value="YVTN repeat-like/Quinoprotein amine dehydrogenase"/>
    <property type="match status" value="4"/>
</dbReference>
<gene>
    <name evidence="5" type="ORF">NB063_14885</name>
</gene>
<dbReference type="PANTHER" id="PTHR19879">
    <property type="entry name" value="TRANSCRIPTION INITIATION FACTOR TFIID"/>
    <property type="match status" value="1"/>
</dbReference>
<keyword evidence="6" id="KW-1185">Reference proteome</keyword>
<dbReference type="PROSITE" id="PS50294">
    <property type="entry name" value="WD_REPEATS_REGION"/>
    <property type="match status" value="1"/>
</dbReference>
<dbReference type="Gene3D" id="1.25.40.10">
    <property type="entry name" value="Tetratricopeptide repeat domain"/>
    <property type="match status" value="1"/>
</dbReference>
<evidence type="ECO:0000313" key="5">
    <source>
        <dbReference type="EMBL" id="MCM2371893.1"/>
    </source>
</evidence>
<comment type="caution">
    <text evidence="5">The sequence shown here is derived from an EMBL/GenBank/DDBJ whole genome shotgun (WGS) entry which is preliminary data.</text>
</comment>
<dbReference type="SMART" id="SM00320">
    <property type="entry name" value="WD40"/>
    <property type="match status" value="10"/>
</dbReference>
<dbReference type="Pfam" id="PF00069">
    <property type="entry name" value="Pkinase"/>
    <property type="match status" value="1"/>
</dbReference>
<dbReference type="Proteomes" id="UP001202961">
    <property type="component" value="Unassembled WGS sequence"/>
</dbReference>
<evidence type="ECO:0000256" key="3">
    <source>
        <dbReference type="PROSITE-ProRule" id="PRU00221"/>
    </source>
</evidence>
<dbReference type="GO" id="GO:0016301">
    <property type="term" value="F:kinase activity"/>
    <property type="evidence" value="ECO:0007669"/>
    <property type="project" value="UniProtKB-KW"/>
</dbReference>
<dbReference type="InterPro" id="IPR011009">
    <property type="entry name" value="Kinase-like_dom_sf"/>
</dbReference>
<feature type="domain" description="Protein kinase" evidence="4">
    <location>
        <begin position="81"/>
        <end position="365"/>
    </location>
</feature>
<evidence type="ECO:0000256" key="2">
    <source>
        <dbReference type="ARBA" id="ARBA00022737"/>
    </source>
</evidence>
<sequence length="1331" mass="147135">MTDEHESGTSKLDKILVELLQRVESGESVDPDTLLRQHPEYAEELRKFFAGDSQDASTLDADELLGSREGAATRVRYLGDYELLAEIARGETGVVYKARQVNLDRTVALKMILSGQLASVDDVRRFHYQVEAAANLHHPGVVPIYEIGEHDGQHFFSMAFVDGPSLAQVLAAEPLPSRESAQLVQHVAQAIAYAHSHGVIHRDLKSANILLARYEQRDASGGNRVIEISGTAEHPEFAGLYQPKVTAFGLTKRTGGATEMTSAGRTLITPSDMPREQASGQTKEIGETADIYSLGAILYAALIGQTSSPLDTLMPVVQNEPPRLRQLNPRTPRDLEAICLKCLQKEPHKRYKSAQELADDLGRWLDGNPITARRVNQVERGLKLVRRHPMVSSLTAALTIALLAGAIIFSVSEVRARRAAVAEREARTDVEEERQRGEASERLAAASVQKAKEQEIQAIAERNIARRLRYAIHMNQAQRQWEDGAIDSTAEMIDLYRPQDDKGESSEPLDLRGWEWNHLWQRTHPELRRFSTPDRRLADMAISPDGTRVAATAGSYRLAVWDAASGELLVHVPESERGLRQYRGVEIAFSPDGQHIATGGHDVHASARIWDAASGKMLVAIPETKGDPVPTSIDFSPDGQRLAISNADGAIRVWDLAARNVVLTVDAHGHEAYNVAFSPDGQRLLSRGLEREYSTKAGDNYLIKLWNAETGELERTIRHHEGGRIFETTLSPSGRLIASRGAGEDGNGSEAKIWSAQTGELLHTLSDAHGTILFTPDEQRLITRGSGHSLKTWDLQSGELISELPYRREPGFDKYLLDPWGWQFLYAVGNIDLYALQSEPVERTINVSERLRLKSVVFAPEVGLFSASLNGEVALDDPLSGVRLKRIQTDRPIGQIAYSHDGWLFATSPPMLNRDKMQESFEGPQGIHIWDVKSGNRVRTISAHRRIPHFPAVRHLVFFPNDSRLLSIGVDKHVYVFDAITGNQLNDFRIMDTPSMFIRASTLSSDGRRLAVASSGQISIYEIKSGKQLQSWKTGSRPQHLKFSPDGTILATSDALWEAGTGSELARLRGHTSPVWDIAFSPNGRRLATTGIDKTCRLWDVETGQQVLSMPLPFSGVGADFSSDGHWLAVGLAGDVDRPEVGTLKVFDGRASTPEVQVDREALALVRFLIDRPLSKADVLKFVKSAAVSDAVKKRAAELADRLQTETDPQRYADAARRIALKPQLNKFQYQFALAQAETAHQLSSDESSYLLELGMAQFRANQFSKALETLNETPPPRSPIALAFLAMANHQLGNREQAAQLLEDLRESATDDSQTALLIDEVETSIQRKL</sequence>
<dbReference type="PROSITE" id="PS50011">
    <property type="entry name" value="PROTEIN_KINASE_DOM"/>
    <property type="match status" value="1"/>
</dbReference>
<dbReference type="SUPFAM" id="SSF50998">
    <property type="entry name" value="Quinoprotein alcohol dehydrogenase-like"/>
    <property type="match status" value="2"/>
</dbReference>